<sequence length="192" mass="20314">MLRRPSSVGSLQPTPDQRCPPTPNRRILAGWLAGCSRIRLGAGPCSGPYLDGTDGRGAALISRKKYLMGGRRTTTLLRLGGTGYLRGAPTARQTAPEAPSGEVPILARDAAVQLLPNRKPPMCLFLHGPAKPLTSAIAPAGQSRRVSAPNRWPRLAFQVDAAGAMRQPALGQTDQALRTEASAVPDLAARRP</sequence>
<protein>
    <submittedName>
        <fullName evidence="1">Uncharacterized protein</fullName>
    </submittedName>
</protein>
<accession>A0ACC4E1T9</accession>
<evidence type="ECO:0000313" key="1">
    <source>
        <dbReference type="EMBL" id="KAL3962572.1"/>
    </source>
</evidence>
<reference evidence="1" key="1">
    <citation type="submission" date="2024-12" db="EMBL/GenBank/DDBJ databases">
        <title>Comparative genomics and development of molecular markers within Purpureocillium lilacinum and among Purpureocillium species.</title>
        <authorList>
            <person name="Yeh Z.-Y."/>
            <person name="Ni N.-T."/>
            <person name="Lo P.-H."/>
            <person name="Mushyakhwo K."/>
            <person name="Lin C.-F."/>
            <person name="Nai Y.-S."/>
        </authorList>
    </citation>
    <scope>NUCLEOTIDE SEQUENCE</scope>
    <source>
        <strain evidence="1">NCHU-NPUST-175</strain>
    </source>
</reference>
<dbReference type="Proteomes" id="UP001638806">
    <property type="component" value="Unassembled WGS sequence"/>
</dbReference>
<evidence type="ECO:0000313" key="2">
    <source>
        <dbReference type="Proteomes" id="UP001638806"/>
    </source>
</evidence>
<dbReference type="EMBL" id="JBGNUJ010000003">
    <property type="protein sequence ID" value="KAL3962572.1"/>
    <property type="molecule type" value="Genomic_DNA"/>
</dbReference>
<organism evidence="1 2">
    <name type="scientific">Purpureocillium lilacinum</name>
    <name type="common">Paecilomyces lilacinus</name>
    <dbReference type="NCBI Taxonomy" id="33203"/>
    <lineage>
        <taxon>Eukaryota</taxon>
        <taxon>Fungi</taxon>
        <taxon>Dikarya</taxon>
        <taxon>Ascomycota</taxon>
        <taxon>Pezizomycotina</taxon>
        <taxon>Sordariomycetes</taxon>
        <taxon>Hypocreomycetidae</taxon>
        <taxon>Hypocreales</taxon>
        <taxon>Ophiocordycipitaceae</taxon>
        <taxon>Purpureocillium</taxon>
    </lineage>
</organism>
<name>A0ACC4E1T9_PURLI</name>
<keyword evidence="2" id="KW-1185">Reference proteome</keyword>
<comment type="caution">
    <text evidence="1">The sequence shown here is derived from an EMBL/GenBank/DDBJ whole genome shotgun (WGS) entry which is preliminary data.</text>
</comment>
<gene>
    <name evidence="1" type="ORF">ACCO45_004095</name>
</gene>
<proteinExistence type="predicted"/>